<organism evidence="1 2">
    <name type="scientific">Portunus trituberculatus</name>
    <name type="common">Swimming crab</name>
    <name type="synonym">Neptunus trituberculatus</name>
    <dbReference type="NCBI Taxonomy" id="210409"/>
    <lineage>
        <taxon>Eukaryota</taxon>
        <taxon>Metazoa</taxon>
        <taxon>Ecdysozoa</taxon>
        <taxon>Arthropoda</taxon>
        <taxon>Crustacea</taxon>
        <taxon>Multicrustacea</taxon>
        <taxon>Malacostraca</taxon>
        <taxon>Eumalacostraca</taxon>
        <taxon>Eucarida</taxon>
        <taxon>Decapoda</taxon>
        <taxon>Pleocyemata</taxon>
        <taxon>Brachyura</taxon>
        <taxon>Eubrachyura</taxon>
        <taxon>Portunoidea</taxon>
        <taxon>Portunidae</taxon>
        <taxon>Portuninae</taxon>
        <taxon>Portunus</taxon>
    </lineage>
</organism>
<reference evidence="1 2" key="1">
    <citation type="submission" date="2019-05" db="EMBL/GenBank/DDBJ databases">
        <title>Another draft genome of Portunus trituberculatus and its Hox gene families provides insights of decapod evolution.</title>
        <authorList>
            <person name="Jeong J.-H."/>
            <person name="Song I."/>
            <person name="Kim S."/>
            <person name="Choi T."/>
            <person name="Kim D."/>
            <person name="Ryu S."/>
            <person name="Kim W."/>
        </authorList>
    </citation>
    <scope>NUCLEOTIDE SEQUENCE [LARGE SCALE GENOMIC DNA]</scope>
    <source>
        <tissue evidence="1">Muscle</tissue>
    </source>
</reference>
<evidence type="ECO:0000313" key="1">
    <source>
        <dbReference type="EMBL" id="MPC91758.1"/>
    </source>
</evidence>
<protein>
    <submittedName>
        <fullName evidence="1">Uncharacterized protein</fullName>
    </submittedName>
</protein>
<dbReference type="EMBL" id="VSRR010088842">
    <property type="protein sequence ID" value="MPC91758.1"/>
    <property type="molecule type" value="Genomic_DNA"/>
</dbReference>
<proteinExistence type="predicted"/>
<dbReference type="Proteomes" id="UP000324222">
    <property type="component" value="Unassembled WGS sequence"/>
</dbReference>
<accession>A0A5B7JFN4</accession>
<gene>
    <name evidence="1" type="ORF">E2C01_086815</name>
</gene>
<keyword evidence="2" id="KW-1185">Reference proteome</keyword>
<dbReference type="AlphaFoldDB" id="A0A5B7JFN4"/>
<comment type="caution">
    <text evidence="1">The sequence shown here is derived from an EMBL/GenBank/DDBJ whole genome shotgun (WGS) entry which is preliminary data.</text>
</comment>
<name>A0A5B7JFN4_PORTR</name>
<sequence>MDNRKNTLKIALLSHHEYFPRPLRLLAEFSRVFLQLIM</sequence>
<evidence type="ECO:0000313" key="2">
    <source>
        <dbReference type="Proteomes" id="UP000324222"/>
    </source>
</evidence>